<evidence type="ECO:0000259" key="1">
    <source>
        <dbReference type="PROSITE" id="PS50995"/>
    </source>
</evidence>
<keyword evidence="3" id="KW-1185">Reference proteome</keyword>
<gene>
    <name evidence="2" type="ORF">AB0I48_22525</name>
</gene>
<organism evidence="2 3">
    <name type="scientific">Nocardia aurea</name>
    <dbReference type="NCBI Taxonomy" id="2144174"/>
    <lineage>
        <taxon>Bacteria</taxon>
        <taxon>Bacillati</taxon>
        <taxon>Actinomycetota</taxon>
        <taxon>Actinomycetes</taxon>
        <taxon>Mycobacteriales</taxon>
        <taxon>Nocardiaceae</taxon>
        <taxon>Nocardia</taxon>
    </lineage>
</organism>
<dbReference type="Gene3D" id="1.10.10.10">
    <property type="entry name" value="Winged helix-like DNA-binding domain superfamily/Winged helix DNA-binding domain"/>
    <property type="match status" value="1"/>
</dbReference>
<dbReference type="EMBL" id="JBFAKC010000010">
    <property type="protein sequence ID" value="MEV0710348.1"/>
    <property type="molecule type" value="Genomic_DNA"/>
</dbReference>
<proteinExistence type="predicted"/>
<dbReference type="InterPro" id="IPR036388">
    <property type="entry name" value="WH-like_DNA-bd_sf"/>
</dbReference>
<name>A0ABV3FY39_9NOCA</name>
<dbReference type="InterPro" id="IPR039422">
    <property type="entry name" value="MarR/SlyA-like"/>
</dbReference>
<dbReference type="PRINTS" id="PR00598">
    <property type="entry name" value="HTHMARR"/>
</dbReference>
<evidence type="ECO:0000313" key="3">
    <source>
        <dbReference type="Proteomes" id="UP001551695"/>
    </source>
</evidence>
<dbReference type="SMART" id="SM00347">
    <property type="entry name" value="HTH_MARR"/>
    <property type="match status" value="1"/>
</dbReference>
<reference evidence="2 3" key="1">
    <citation type="submission" date="2024-06" db="EMBL/GenBank/DDBJ databases">
        <title>The Natural Products Discovery Center: Release of the First 8490 Sequenced Strains for Exploring Actinobacteria Biosynthetic Diversity.</title>
        <authorList>
            <person name="Kalkreuter E."/>
            <person name="Kautsar S.A."/>
            <person name="Yang D."/>
            <person name="Bader C.D."/>
            <person name="Teijaro C.N."/>
            <person name="Fluegel L."/>
            <person name="Davis C.M."/>
            <person name="Simpson J.R."/>
            <person name="Lauterbach L."/>
            <person name="Steele A.D."/>
            <person name="Gui C."/>
            <person name="Meng S."/>
            <person name="Li G."/>
            <person name="Viehrig K."/>
            <person name="Ye F."/>
            <person name="Su P."/>
            <person name="Kiefer A.F."/>
            <person name="Nichols A."/>
            <person name="Cepeda A.J."/>
            <person name="Yan W."/>
            <person name="Fan B."/>
            <person name="Jiang Y."/>
            <person name="Adhikari A."/>
            <person name="Zheng C.-J."/>
            <person name="Schuster L."/>
            <person name="Cowan T.M."/>
            <person name="Smanski M.J."/>
            <person name="Chevrette M.G."/>
            <person name="De Carvalho L.P.S."/>
            <person name="Shen B."/>
        </authorList>
    </citation>
    <scope>NUCLEOTIDE SEQUENCE [LARGE SCALE GENOMIC DNA]</scope>
    <source>
        <strain evidence="2 3">NPDC050403</strain>
    </source>
</reference>
<dbReference type="InterPro" id="IPR000835">
    <property type="entry name" value="HTH_MarR-typ"/>
</dbReference>
<accession>A0ABV3FY39</accession>
<evidence type="ECO:0000313" key="2">
    <source>
        <dbReference type="EMBL" id="MEV0710348.1"/>
    </source>
</evidence>
<dbReference type="PROSITE" id="PS50995">
    <property type="entry name" value="HTH_MARR_2"/>
    <property type="match status" value="1"/>
</dbReference>
<dbReference type="PANTHER" id="PTHR33164:SF99">
    <property type="entry name" value="MARR FAMILY REGULATORY PROTEIN"/>
    <property type="match status" value="1"/>
</dbReference>
<dbReference type="Proteomes" id="UP001551695">
    <property type="component" value="Unassembled WGS sequence"/>
</dbReference>
<feature type="domain" description="HTH marR-type" evidence="1">
    <location>
        <begin position="15"/>
        <end position="147"/>
    </location>
</feature>
<dbReference type="Pfam" id="PF12802">
    <property type="entry name" value="MarR_2"/>
    <property type="match status" value="1"/>
</dbReference>
<dbReference type="SUPFAM" id="SSF46785">
    <property type="entry name" value="Winged helix' DNA-binding domain"/>
    <property type="match status" value="1"/>
</dbReference>
<dbReference type="InterPro" id="IPR036390">
    <property type="entry name" value="WH_DNA-bd_sf"/>
</dbReference>
<dbReference type="PANTHER" id="PTHR33164">
    <property type="entry name" value="TRANSCRIPTIONAL REGULATOR, MARR FAMILY"/>
    <property type="match status" value="1"/>
</dbReference>
<sequence length="154" mass="16932">MERNSLVPESVARHPSCVLIKLGQVVYQHTEQRLAPLGLRTRHYTLLSVLDAEGPMAQQELSRRAGIDPTTVVACIDDLENAKLAVRSRDPADRRRSVVTLTTDGTAILARAHALLDDLDRDTFADLTPTQARDLSNLLTILNRSGALTEATRP</sequence>
<dbReference type="RefSeq" id="WP_357786192.1">
    <property type="nucleotide sequence ID" value="NZ_JBFAKC010000010.1"/>
</dbReference>
<protein>
    <submittedName>
        <fullName evidence="2">MarR family winged helix-turn-helix transcriptional regulator</fullName>
    </submittedName>
</protein>
<comment type="caution">
    <text evidence="2">The sequence shown here is derived from an EMBL/GenBank/DDBJ whole genome shotgun (WGS) entry which is preliminary data.</text>
</comment>